<feature type="compositionally biased region" description="Basic and acidic residues" evidence="1">
    <location>
        <begin position="1034"/>
        <end position="1044"/>
    </location>
</feature>
<feature type="compositionally biased region" description="Low complexity" evidence="1">
    <location>
        <begin position="401"/>
        <end position="412"/>
    </location>
</feature>
<feature type="compositionally biased region" description="Polar residues" evidence="1">
    <location>
        <begin position="1282"/>
        <end position="1302"/>
    </location>
</feature>
<dbReference type="InterPro" id="IPR001849">
    <property type="entry name" value="PH_domain"/>
</dbReference>
<dbReference type="PROSITE" id="PS50003">
    <property type="entry name" value="PH_DOMAIN"/>
    <property type="match status" value="1"/>
</dbReference>
<feature type="region of interest" description="Disordered" evidence="1">
    <location>
        <begin position="712"/>
        <end position="745"/>
    </location>
</feature>
<dbReference type="Gene3D" id="2.30.29.30">
    <property type="entry name" value="Pleckstrin-homology domain (PH domain)/Phosphotyrosine-binding domain (PTB)"/>
    <property type="match status" value="1"/>
</dbReference>
<feature type="compositionally biased region" description="Polar residues" evidence="1">
    <location>
        <begin position="1217"/>
        <end position="1233"/>
    </location>
</feature>
<feature type="compositionally biased region" description="Low complexity" evidence="1">
    <location>
        <begin position="560"/>
        <end position="597"/>
    </location>
</feature>
<feature type="compositionally biased region" description="Gly residues" evidence="1">
    <location>
        <begin position="1136"/>
        <end position="1155"/>
    </location>
</feature>
<evidence type="ECO:0000313" key="3">
    <source>
        <dbReference type="EMBL" id="PWN30196.1"/>
    </source>
</evidence>
<feature type="compositionally biased region" description="Low complexity" evidence="1">
    <location>
        <begin position="1835"/>
        <end position="1853"/>
    </location>
</feature>
<feature type="compositionally biased region" description="Low complexity" evidence="1">
    <location>
        <begin position="1394"/>
        <end position="1407"/>
    </location>
</feature>
<feature type="compositionally biased region" description="Basic and acidic residues" evidence="1">
    <location>
        <begin position="1805"/>
        <end position="1824"/>
    </location>
</feature>
<feature type="region of interest" description="Disordered" evidence="1">
    <location>
        <begin position="946"/>
        <end position="1558"/>
    </location>
</feature>
<feature type="compositionally biased region" description="Low complexity" evidence="1">
    <location>
        <begin position="1086"/>
        <end position="1095"/>
    </location>
</feature>
<evidence type="ECO:0000313" key="4">
    <source>
        <dbReference type="Proteomes" id="UP000245884"/>
    </source>
</evidence>
<feature type="compositionally biased region" description="Low complexity" evidence="1">
    <location>
        <begin position="82"/>
        <end position="92"/>
    </location>
</feature>
<feature type="region of interest" description="Disordered" evidence="1">
    <location>
        <begin position="220"/>
        <end position="251"/>
    </location>
</feature>
<protein>
    <recommendedName>
        <fullName evidence="2">PH domain-containing protein</fullName>
    </recommendedName>
</protein>
<proteinExistence type="predicted"/>
<feature type="compositionally biased region" description="Basic residues" evidence="1">
    <location>
        <begin position="1794"/>
        <end position="1803"/>
    </location>
</feature>
<feature type="region of interest" description="Disordered" evidence="1">
    <location>
        <begin position="771"/>
        <end position="842"/>
    </location>
</feature>
<dbReference type="RefSeq" id="XP_025364808.1">
    <property type="nucleotide sequence ID" value="XM_025507937.1"/>
</dbReference>
<dbReference type="GeneID" id="37029760"/>
<feature type="region of interest" description="Disordered" evidence="1">
    <location>
        <begin position="312"/>
        <end position="678"/>
    </location>
</feature>
<feature type="compositionally biased region" description="Low complexity" evidence="1">
    <location>
        <begin position="529"/>
        <end position="542"/>
    </location>
</feature>
<feature type="compositionally biased region" description="Low complexity" evidence="1">
    <location>
        <begin position="1453"/>
        <end position="1468"/>
    </location>
</feature>
<feature type="compositionally biased region" description="Polar residues" evidence="1">
    <location>
        <begin position="640"/>
        <end position="659"/>
    </location>
</feature>
<feature type="compositionally biased region" description="Low complexity" evidence="1">
    <location>
        <begin position="994"/>
        <end position="1011"/>
    </location>
</feature>
<dbReference type="OrthoDB" id="5865767at2759"/>
<dbReference type="Pfam" id="PF15410">
    <property type="entry name" value="PH_9"/>
    <property type="match status" value="1"/>
</dbReference>
<sequence length="1884" mass="195604">MPADTVSTGPRPPSSAGSMVGPDDHLGAKLADLRQATGRSGGDNNSNSRSHQRQRADTVTAPPPTSSSSTLRLPSGLARRINSSSNDDSSTSPTVVRRTAGELIRHERERSQLLRSISHLNKTQRPPTAVSEDLEEWAAPAGLSTAHIISPPPLPSPPTYEAGEALSATRSSPTTSFASRRARSRSFGFIDAVARSQSNAPTSPSLPLHRRSFSRSNLRAALGSSSPEQQQQQQQQQIGSNTKTAKRKASMPQLGKLAAAFKSRDNVAIASSSSTTTSFDHRGDLSSPSALASLASASTSALAITDSAAAVAPLAPPPSSSSSSMTRTSASPPSAPATSYSQFNTSGKLGNPDAVLAATARRSGRHSGAGCQGEGGGSGAVGSGVDAAAPHQRQQNSVGADSTSSSTTRSDSPQARPARPFGQGLHRGDRDGVVDVDRGVSNPDDGTIGQNGMREGGDESQRRSTTGSPSPPGLSESLSLSQQGPFRIIATSSASASSPVSPPSSSLAAASLSASSPPPPPPLSREIDSSSWVSSSSASSSSPPLAQHAANCRRASGPISLASSKAAAAAAGPRYSSSQLQASSPSSSPITSCIGISEPLASNPSLHHRRQRSSASNSYDFSESTHTSPVSRSPARVSFDLTSAQERIASRQPSLSQIATAPPLPEEEPGHNYLETSTSGFSSFADLSALDTSEESVGSAMSVVHPPSAVGGVSFTGHDVRRGSTGTAGGKLGNKMRGWASRSSHNLTSTAMATADPKLSRTSMDAAGHTTSIVALPGPPDAPARGGRKSMSLFRSRPSQVADPTPSTRLRRPSFMRPRASISGGADDDEVEADQTTSTRSSISNTNAWFKKVILRSGGGSSSRRGSVVKTIPAGAPSQSPAGDDPTPTAEQARVTLESAFGPVQRSRQGVEEDAASVEAQDSSRGLPISSANGVPFAWSTKFGASGSGAAQPIDDDVGPLDKPAPLIDVGRQYSADGRSSCSSPAQSGPHSYQSTASVNTQQTSSTSPTTDAVPGCLGEVSLPNQSAVKHRAERSDENRHDSSENTTVDGEAFCDAQETMSQDEEPNIASQQAPSSSATLPQYPAPVVASSAQPPRRPGRGSHGISQMPRLNSMRIVQGGGGDERGNGNHDRDGTGGSGPNGGGQGGAGSGRDGGGGEDDSAESSGDETQDVATEEDEESETDTDGEHDPDETSSDVDSSRARNGPPMLDPIDTSMPGSFFTSEPLSSSFSATGDRANRPGDIALPPRPTFTPVSAAAPAAATTAANAPQPQAFDDDTSVAGRQSWTRFSETPFETPTPIASNAAGYRTPGASIAASEPSYFNSRPATSRSAASSTMQSDNAPPPSPSIISRNRATSSASSRTARVLPTPGREIPAPPLPPMHPLQAKKPERASTLSPALSPASSLRVSTAAGSSKISPPSDRQQSPPVPRPISMADLMLPQPSAPGSQTNSIASPSSPSQGSSPAVARPPGIKMEGSRDNNFRPGLYSQQSRSLIDLPSATRHRELDAGQNKQQSKDDGRVLSPTSAKTPAGEAAPLATPDWAMYPPPTPSTGNFADSAPAGVQRRRSMVEMTAAPPAYAIIHRRPEGPQMIYPREEEGREKLPKYGCAVHIEGYLPRKMEFSAPGIQAKDRSWKRQYFVLHGTCLKVFRNDLSGASGAGANGSSAQWGSMSGVHVHREPINEDGSNGGAGSNPGSGLIDKVQSSNLPFGSNSHDRNGGLVRNYTLQGAESGLAADYFKRRHVVRVRAEGEQFLLQTVSDRHVVDWIEALQAATNISQDLESRAMPKFITLPRRRRRRNRPAARQEEQREAADLAEAQRRSLADANGSGGRGTANAASSANRASGSARPSGDNTPDPSARFDEMLREEHEDFVRPTQNASVI</sequence>
<feature type="compositionally biased region" description="Low complexity" evidence="1">
    <location>
        <begin position="1257"/>
        <end position="1274"/>
    </location>
</feature>
<feature type="compositionally biased region" description="Low complexity" evidence="1">
    <location>
        <begin position="463"/>
        <end position="484"/>
    </location>
</feature>
<reference evidence="3 4" key="1">
    <citation type="journal article" date="2018" name="Mol. Biol. Evol.">
        <title>Broad Genomic Sampling Reveals a Smut Pathogenic Ancestry of the Fungal Clade Ustilaginomycotina.</title>
        <authorList>
            <person name="Kijpornyongpan T."/>
            <person name="Mondo S.J."/>
            <person name="Barry K."/>
            <person name="Sandor L."/>
            <person name="Lee J."/>
            <person name="Lipzen A."/>
            <person name="Pangilinan J."/>
            <person name="LaButti K."/>
            <person name="Hainaut M."/>
            <person name="Henrissat B."/>
            <person name="Grigoriev I.V."/>
            <person name="Spatafora J.W."/>
            <person name="Aime M.C."/>
        </authorList>
    </citation>
    <scope>NUCLEOTIDE SEQUENCE [LARGE SCALE GENOMIC DNA]</scope>
    <source>
        <strain evidence="3 4">MCA 5214</strain>
    </source>
</reference>
<feature type="compositionally biased region" description="Basic and acidic residues" evidence="1">
    <location>
        <begin position="426"/>
        <end position="438"/>
    </location>
</feature>
<evidence type="ECO:0000259" key="2">
    <source>
        <dbReference type="PROSITE" id="PS50003"/>
    </source>
</evidence>
<feature type="compositionally biased region" description="Polar residues" evidence="1">
    <location>
        <begin position="1408"/>
        <end position="1427"/>
    </location>
</feature>
<feature type="region of interest" description="Disordered" evidence="1">
    <location>
        <begin position="857"/>
        <end position="930"/>
    </location>
</feature>
<evidence type="ECO:0000256" key="1">
    <source>
        <dbReference type="SAM" id="MobiDB-lite"/>
    </source>
</evidence>
<dbReference type="SMART" id="SM00233">
    <property type="entry name" value="PH"/>
    <property type="match status" value="1"/>
</dbReference>
<keyword evidence="4" id="KW-1185">Reference proteome</keyword>
<feature type="compositionally biased region" description="Gly residues" evidence="1">
    <location>
        <begin position="370"/>
        <end position="382"/>
    </location>
</feature>
<dbReference type="PANTHER" id="PTHR37283">
    <property type="entry name" value="PH DOMAIN-CONTAINING PROTEIN YHR131C"/>
    <property type="match status" value="1"/>
</dbReference>
<gene>
    <name evidence="3" type="ORF">BDZ90DRAFT_257289</name>
</gene>
<dbReference type="InterPro" id="IPR041681">
    <property type="entry name" value="PH_9"/>
</dbReference>
<dbReference type="InterPro" id="IPR011993">
    <property type="entry name" value="PH-like_dom_sf"/>
</dbReference>
<feature type="region of interest" description="Disordered" evidence="1">
    <location>
        <begin position="1789"/>
        <end position="1884"/>
    </location>
</feature>
<dbReference type="SUPFAM" id="SSF50729">
    <property type="entry name" value="PH domain-like"/>
    <property type="match status" value="1"/>
</dbReference>
<dbReference type="PANTHER" id="PTHR37283:SF1">
    <property type="entry name" value="PH DOMAIN-CONTAINING PROTEIN YHR131C"/>
    <property type="match status" value="1"/>
</dbReference>
<feature type="compositionally biased region" description="Low complexity" evidence="1">
    <location>
        <begin position="1325"/>
        <end position="1337"/>
    </location>
</feature>
<name>A0A316UY14_9BASI</name>
<dbReference type="EMBL" id="KZ819662">
    <property type="protein sequence ID" value="PWN30196.1"/>
    <property type="molecule type" value="Genomic_DNA"/>
</dbReference>
<dbReference type="STRING" id="1569628.A0A316UY14"/>
<feature type="domain" description="PH" evidence="2">
    <location>
        <begin position="1611"/>
        <end position="1777"/>
    </location>
</feature>
<feature type="compositionally biased region" description="Basic and acidic residues" evidence="1">
    <location>
        <begin position="99"/>
        <end position="112"/>
    </location>
</feature>
<feature type="region of interest" description="Disordered" evidence="1">
    <location>
        <begin position="1679"/>
        <end position="1716"/>
    </location>
</feature>
<feature type="region of interest" description="Disordered" evidence="1">
    <location>
        <begin position="145"/>
        <end position="181"/>
    </location>
</feature>
<feature type="compositionally biased region" description="Polar residues" evidence="1">
    <location>
        <begin position="1069"/>
        <end position="1081"/>
    </location>
</feature>
<feature type="compositionally biased region" description="Low complexity" evidence="1">
    <location>
        <begin position="320"/>
        <end position="341"/>
    </location>
</feature>
<feature type="compositionally biased region" description="Basic and acidic residues" evidence="1">
    <location>
        <begin position="1861"/>
        <end position="1875"/>
    </location>
</feature>
<feature type="compositionally biased region" description="Polar residues" evidence="1">
    <location>
        <begin position="1704"/>
        <end position="1714"/>
    </location>
</feature>
<feature type="compositionally biased region" description="Low complexity" evidence="1">
    <location>
        <begin position="1349"/>
        <end position="1366"/>
    </location>
</feature>
<feature type="compositionally biased region" description="Low complexity" evidence="1">
    <location>
        <begin position="66"/>
        <end position="75"/>
    </location>
</feature>
<feature type="region of interest" description="Disordered" evidence="1">
    <location>
        <begin position="1"/>
        <end position="132"/>
    </location>
</feature>
<feature type="compositionally biased region" description="Polar residues" evidence="1">
    <location>
        <begin position="613"/>
        <end position="631"/>
    </location>
</feature>
<feature type="compositionally biased region" description="Acidic residues" evidence="1">
    <location>
        <begin position="1157"/>
        <end position="1196"/>
    </location>
</feature>
<dbReference type="Proteomes" id="UP000245884">
    <property type="component" value="Unassembled WGS sequence"/>
</dbReference>
<feature type="compositionally biased region" description="Basic and acidic residues" evidence="1">
    <location>
        <begin position="1123"/>
        <end position="1135"/>
    </location>
</feature>
<feature type="compositionally biased region" description="Low complexity" evidence="1">
    <location>
        <begin position="492"/>
        <end position="515"/>
    </location>
</feature>
<feature type="compositionally biased region" description="Polar residues" evidence="1">
    <location>
        <begin position="113"/>
        <end position="126"/>
    </location>
</feature>
<organism evidence="3 4">
    <name type="scientific">Jaminaea rosea</name>
    <dbReference type="NCBI Taxonomy" id="1569628"/>
    <lineage>
        <taxon>Eukaryota</taxon>
        <taxon>Fungi</taxon>
        <taxon>Dikarya</taxon>
        <taxon>Basidiomycota</taxon>
        <taxon>Ustilaginomycotina</taxon>
        <taxon>Exobasidiomycetes</taxon>
        <taxon>Microstromatales</taxon>
        <taxon>Microstromatales incertae sedis</taxon>
        <taxon>Jaminaea</taxon>
    </lineage>
</organism>
<accession>A0A316UY14</accession>
<feature type="compositionally biased region" description="Low complexity" evidence="1">
    <location>
        <begin position="167"/>
        <end position="179"/>
    </location>
</feature>
<feature type="compositionally biased region" description="Polar residues" evidence="1">
    <location>
        <begin position="978"/>
        <end position="993"/>
    </location>
</feature>